<dbReference type="Proteomes" id="UP000502549">
    <property type="component" value="Chromosome"/>
</dbReference>
<dbReference type="GO" id="GO:0000271">
    <property type="term" value="P:polysaccharide biosynthetic process"/>
    <property type="evidence" value="ECO:0007669"/>
    <property type="project" value="TreeGrafter"/>
</dbReference>
<accession>A0A7Z3BI97</accession>
<comment type="similarity">
    <text evidence="7">Belongs to the dTDP-4-dehydrorhamnose 3,5-epimerase family.</text>
</comment>
<dbReference type="InterPro" id="IPR011051">
    <property type="entry name" value="RmlC_Cupin_sf"/>
</dbReference>
<gene>
    <name evidence="8" type="primary">rfbC</name>
    <name evidence="8" type="ORF">G4G71_04865</name>
</gene>
<dbReference type="GO" id="GO:0019305">
    <property type="term" value="P:dTDP-rhamnose biosynthetic process"/>
    <property type="evidence" value="ECO:0007669"/>
    <property type="project" value="UniProtKB-UniRule"/>
</dbReference>
<dbReference type="EMBL" id="CP048833">
    <property type="protein sequence ID" value="QJP07247.1"/>
    <property type="molecule type" value="Genomic_DNA"/>
</dbReference>
<name>A0A7Z3BI97_9PSED</name>
<reference evidence="8 9" key="1">
    <citation type="submission" date="2020-02" db="EMBL/GenBank/DDBJ databases">
        <title>Complete genome sequence of Pseudomonas multiresinivorans ORNL1.</title>
        <authorList>
            <person name="Podar M."/>
        </authorList>
    </citation>
    <scope>NUCLEOTIDE SEQUENCE [LARGE SCALE GENOMIC DNA]</scope>
    <source>
        <strain evidence="9">populi</strain>
    </source>
</reference>
<dbReference type="Pfam" id="PF00908">
    <property type="entry name" value="dTDP_sugar_isom"/>
    <property type="match status" value="1"/>
</dbReference>
<evidence type="ECO:0000256" key="4">
    <source>
        <dbReference type="ARBA" id="ARBA00019595"/>
    </source>
</evidence>
<dbReference type="InterPro" id="IPR014710">
    <property type="entry name" value="RmlC-like_jellyroll"/>
</dbReference>
<evidence type="ECO:0000256" key="3">
    <source>
        <dbReference type="ARBA" id="ARBA00012098"/>
    </source>
</evidence>
<dbReference type="AlphaFoldDB" id="A0A7Z3BI97"/>
<proteinExistence type="inferred from homology"/>
<evidence type="ECO:0000256" key="5">
    <source>
        <dbReference type="PIRSR" id="PIRSR600888-1"/>
    </source>
</evidence>
<evidence type="ECO:0000256" key="1">
    <source>
        <dbReference type="ARBA" id="ARBA00001298"/>
    </source>
</evidence>
<keyword evidence="7 8" id="KW-0413">Isomerase</keyword>
<feature type="active site" description="Proton acceptor" evidence="5">
    <location>
        <position position="62"/>
    </location>
</feature>
<dbReference type="Gene3D" id="2.60.120.10">
    <property type="entry name" value="Jelly Rolls"/>
    <property type="match status" value="1"/>
</dbReference>
<dbReference type="EC" id="5.1.3.13" evidence="3 7"/>
<protein>
    <recommendedName>
        <fullName evidence="4 7">dTDP-4-dehydrorhamnose 3,5-epimerase</fullName>
        <ecNumber evidence="3 7">5.1.3.13</ecNumber>
    </recommendedName>
    <alternativeName>
        <fullName evidence="7">Thymidine diphospho-4-keto-rhamnose 3,5-epimerase</fullName>
    </alternativeName>
</protein>
<sequence>MKATPLPIPDVLVIEPQVFGDSRGFFFESFNQRSFEQVISRQITFVQDNHSRSAKGVLRGLHYQIQQPQGKLVRVVQGEVFDVAVDLRGSSPTFGQWVGQRLSEENKLQMWIPEGFAHGFLVLSESAEFLYKTTDFWAPEHERCIAWNDPALSIKWPLDTEPELSAKDREGSRLEDAELFD</sequence>
<comment type="function">
    <text evidence="2 7">Catalyzes the epimerization of the C3' and C5'positions of dTDP-6-deoxy-D-xylo-4-hexulose, forming dTDP-6-deoxy-L-lyxo-4-hexulose.</text>
</comment>
<evidence type="ECO:0000313" key="9">
    <source>
        <dbReference type="Proteomes" id="UP000502549"/>
    </source>
</evidence>
<organism evidence="8 9">
    <name type="scientific">Pseudomonas multiresinivorans</name>
    <dbReference type="NCBI Taxonomy" id="95301"/>
    <lineage>
        <taxon>Bacteria</taxon>
        <taxon>Pseudomonadati</taxon>
        <taxon>Pseudomonadota</taxon>
        <taxon>Gammaproteobacteria</taxon>
        <taxon>Pseudomonadales</taxon>
        <taxon>Pseudomonadaceae</taxon>
        <taxon>Pseudomonas</taxon>
    </lineage>
</organism>
<comment type="catalytic activity">
    <reaction evidence="1 7">
        <text>dTDP-4-dehydro-6-deoxy-alpha-D-glucose = dTDP-4-dehydro-beta-L-rhamnose</text>
        <dbReference type="Rhea" id="RHEA:16969"/>
        <dbReference type="ChEBI" id="CHEBI:57649"/>
        <dbReference type="ChEBI" id="CHEBI:62830"/>
        <dbReference type="EC" id="5.1.3.13"/>
    </reaction>
</comment>
<evidence type="ECO:0000256" key="6">
    <source>
        <dbReference type="PIRSR" id="PIRSR600888-3"/>
    </source>
</evidence>
<dbReference type="UniPathway" id="UPA00124"/>
<dbReference type="PANTHER" id="PTHR21047:SF2">
    <property type="entry name" value="THYMIDINE DIPHOSPHO-4-KETO-RHAMNOSE 3,5-EPIMERASE"/>
    <property type="match status" value="1"/>
</dbReference>
<dbReference type="InterPro" id="IPR000888">
    <property type="entry name" value="RmlC-like"/>
</dbReference>
<dbReference type="RefSeq" id="WP_169935764.1">
    <property type="nucleotide sequence ID" value="NZ_CP048833.1"/>
</dbReference>
<dbReference type="KEGG" id="pmui:G4G71_04865"/>
<feature type="active site" description="Proton donor" evidence="5">
    <location>
        <position position="131"/>
    </location>
</feature>
<dbReference type="PANTHER" id="PTHR21047">
    <property type="entry name" value="DTDP-6-DEOXY-D-GLUCOSE-3,5 EPIMERASE"/>
    <property type="match status" value="1"/>
</dbReference>
<evidence type="ECO:0000313" key="8">
    <source>
        <dbReference type="EMBL" id="QJP07247.1"/>
    </source>
</evidence>
<dbReference type="NCBIfam" id="TIGR01221">
    <property type="entry name" value="rmlC"/>
    <property type="match status" value="1"/>
</dbReference>
<comment type="subunit">
    <text evidence="7">Homodimer.</text>
</comment>
<dbReference type="CDD" id="cd00438">
    <property type="entry name" value="cupin_RmlC"/>
    <property type="match status" value="1"/>
</dbReference>
<evidence type="ECO:0000256" key="7">
    <source>
        <dbReference type="RuleBase" id="RU364069"/>
    </source>
</evidence>
<feature type="site" description="Participates in a stacking interaction with the thymidine ring of dTDP-4-oxo-6-deoxyglucose" evidence="6">
    <location>
        <position position="137"/>
    </location>
</feature>
<dbReference type="GO" id="GO:0005829">
    <property type="term" value="C:cytosol"/>
    <property type="evidence" value="ECO:0007669"/>
    <property type="project" value="TreeGrafter"/>
</dbReference>
<evidence type="ECO:0000256" key="2">
    <source>
        <dbReference type="ARBA" id="ARBA00001997"/>
    </source>
</evidence>
<dbReference type="SUPFAM" id="SSF51182">
    <property type="entry name" value="RmlC-like cupins"/>
    <property type="match status" value="1"/>
</dbReference>
<comment type="pathway">
    <text evidence="7">Carbohydrate biosynthesis; dTDP-L-rhamnose biosynthesis.</text>
</comment>
<keyword evidence="9" id="KW-1185">Reference proteome</keyword>
<dbReference type="GO" id="GO:0008830">
    <property type="term" value="F:dTDP-4-dehydrorhamnose 3,5-epimerase activity"/>
    <property type="evidence" value="ECO:0007669"/>
    <property type="project" value="UniProtKB-UniRule"/>
</dbReference>